<dbReference type="Proteomes" id="UP000298663">
    <property type="component" value="Unassembled WGS sequence"/>
</dbReference>
<name>A0A4U8ULK5_STECR</name>
<protein>
    <submittedName>
        <fullName evidence="1">Uncharacterized protein</fullName>
    </submittedName>
</protein>
<organism evidence="1 2">
    <name type="scientific">Steinernema carpocapsae</name>
    <name type="common">Entomopathogenic nematode</name>
    <dbReference type="NCBI Taxonomy" id="34508"/>
    <lineage>
        <taxon>Eukaryota</taxon>
        <taxon>Metazoa</taxon>
        <taxon>Ecdysozoa</taxon>
        <taxon>Nematoda</taxon>
        <taxon>Chromadorea</taxon>
        <taxon>Rhabditida</taxon>
        <taxon>Tylenchina</taxon>
        <taxon>Panagrolaimomorpha</taxon>
        <taxon>Strongyloidoidea</taxon>
        <taxon>Steinernematidae</taxon>
        <taxon>Steinernema</taxon>
    </lineage>
</organism>
<accession>A0A4U8ULK5</accession>
<dbReference type="AlphaFoldDB" id="A0A4U8ULK5"/>
<dbReference type="EMBL" id="AZBU02000001">
    <property type="protein sequence ID" value="TMS33736.1"/>
    <property type="molecule type" value="Genomic_DNA"/>
</dbReference>
<gene>
    <name evidence="1" type="ORF">L596_001439</name>
</gene>
<sequence>MQNFKIKKLFTIKNQKRKKLFQSSVANLSRSRTFLVIVSNTASASASSGLVEGGWRKEVDWEGEEENGGERRAQQHYFFFFTGGLPRVVPDQGEKTAATETRIASPQHSVLAANKNNFLLVEAVSKNDIKRRVGDPSYNHSLLTDGQQLRAALRVSCVFVGRNTDRNQPESYAN</sequence>
<comment type="caution">
    <text evidence="1">The sequence shown here is derived from an EMBL/GenBank/DDBJ whole genome shotgun (WGS) entry which is preliminary data.</text>
</comment>
<evidence type="ECO:0000313" key="2">
    <source>
        <dbReference type="Proteomes" id="UP000298663"/>
    </source>
</evidence>
<keyword evidence="2" id="KW-1185">Reference proteome</keyword>
<reference evidence="1 2" key="2">
    <citation type="journal article" date="2019" name="G3 (Bethesda)">
        <title>Hybrid Assembly of the Genome of the Entomopathogenic Nematode Steinernema carpocapsae Identifies the X-Chromosome.</title>
        <authorList>
            <person name="Serra L."/>
            <person name="Macchietto M."/>
            <person name="Macias-Munoz A."/>
            <person name="McGill C.J."/>
            <person name="Rodriguez I.M."/>
            <person name="Rodriguez B."/>
            <person name="Murad R."/>
            <person name="Mortazavi A."/>
        </authorList>
    </citation>
    <scope>NUCLEOTIDE SEQUENCE [LARGE SCALE GENOMIC DNA]</scope>
    <source>
        <strain evidence="1 2">ALL</strain>
    </source>
</reference>
<proteinExistence type="predicted"/>
<evidence type="ECO:0000313" key="1">
    <source>
        <dbReference type="EMBL" id="TMS33736.1"/>
    </source>
</evidence>
<reference evidence="1 2" key="1">
    <citation type="journal article" date="2015" name="Genome Biol.">
        <title>Comparative genomics of Steinernema reveals deeply conserved gene regulatory networks.</title>
        <authorList>
            <person name="Dillman A.R."/>
            <person name="Macchietto M."/>
            <person name="Porter C.F."/>
            <person name="Rogers A."/>
            <person name="Williams B."/>
            <person name="Antoshechkin I."/>
            <person name="Lee M.M."/>
            <person name="Goodwin Z."/>
            <person name="Lu X."/>
            <person name="Lewis E.E."/>
            <person name="Goodrich-Blair H."/>
            <person name="Stock S.P."/>
            <person name="Adams B.J."/>
            <person name="Sternberg P.W."/>
            <person name="Mortazavi A."/>
        </authorList>
    </citation>
    <scope>NUCLEOTIDE SEQUENCE [LARGE SCALE GENOMIC DNA]</scope>
    <source>
        <strain evidence="1 2">ALL</strain>
    </source>
</reference>